<dbReference type="AlphaFoldDB" id="A0A4Q0RW31"/>
<evidence type="ECO:0000313" key="2">
    <source>
        <dbReference type="Proteomes" id="UP000289546"/>
    </source>
</evidence>
<name>A0A4Q0RW31_9BRAD</name>
<proteinExistence type="predicted"/>
<evidence type="ECO:0000313" key="1">
    <source>
        <dbReference type="EMBL" id="RXH24119.1"/>
    </source>
</evidence>
<comment type="caution">
    <text evidence="1">The sequence shown here is derived from an EMBL/GenBank/DDBJ whole genome shotgun (WGS) entry which is preliminary data.</text>
</comment>
<dbReference type="Proteomes" id="UP000289546">
    <property type="component" value="Unassembled WGS sequence"/>
</dbReference>
<keyword evidence="2" id="KW-1185">Reference proteome</keyword>
<dbReference type="EMBL" id="LBJQ01000089">
    <property type="protein sequence ID" value="RXH24119.1"/>
    <property type="molecule type" value="Genomic_DNA"/>
</dbReference>
<accession>A0A4Q0RW31</accession>
<reference evidence="1 2" key="1">
    <citation type="submission" date="2015-04" db="EMBL/GenBank/DDBJ databases">
        <title>Comparative genomics of rhizobia nodulating Arachis hypogaea in China.</title>
        <authorList>
            <person name="Li Y."/>
        </authorList>
    </citation>
    <scope>NUCLEOTIDE SEQUENCE [LARGE SCALE GENOMIC DNA]</scope>
    <source>
        <strain evidence="1 2">CCBAU 51757</strain>
    </source>
</reference>
<dbReference type="Pfam" id="PF22558">
    <property type="entry name" value="REase-ARP"/>
    <property type="match status" value="1"/>
</dbReference>
<dbReference type="OrthoDB" id="1093522at2"/>
<gene>
    <name evidence="1" type="ORF">XH99_28950</name>
</gene>
<dbReference type="InterPro" id="IPR054333">
    <property type="entry name" value="REase-ARP-assoc"/>
</dbReference>
<protein>
    <submittedName>
        <fullName evidence="1">Uncharacterized protein</fullName>
    </submittedName>
</protein>
<dbReference type="RefSeq" id="WP_128921313.1">
    <property type="nucleotide sequence ID" value="NZ_LBJC01000028.1"/>
</dbReference>
<sequence length="322" mass="36801">MNKITSFELRQRLQQVAHFDETHPDRSRYKNSDYRFAADAKFLNLAPSIRDIAPRYFEAKKITWHTHANHALSSQVCCLNFLMPLAERPEVLARLVRTALKSSEVRMLPVEDGPDGRPWYVAFEWNGGGRDFLNEAGPDGSLRRGSNSTSADAVVKFECAGELETLLIEWKYTEQYGAPISASGNPTRIQRYRDLAFAPNGPVRADLGLILEDFFWEPFYQLLRQQMLAFQMQKARLDGATKVRILHISPKENRSLHRVTAPALRRFGDDAFEVFRTFLSEPGDFINCPTEELFVPLISSVPSSDAWAVYLTERYRYLDGAD</sequence>
<organism evidence="1 2">
    <name type="scientific">Bradyrhizobium nanningense</name>
    <dbReference type="NCBI Taxonomy" id="1325118"/>
    <lineage>
        <taxon>Bacteria</taxon>
        <taxon>Pseudomonadati</taxon>
        <taxon>Pseudomonadota</taxon>
        <taxon>Alphaproteobacteria</taxon>
        <taxon>Hyphomicrobiales</taxon>
        <taxon>Nitrobacteraceae</taxon>
        <taxon>Bradyrhizobium</taxon>
    </lineage>
</organism>